<dbReference type="SUPFAM" id="SSF48452">
    <property type="entry name" value="TPR-like"/>
    <property type="match status" value="1"/>
</dbReference>
<feature type="repeat" description="NHL" evidence="2">
    <location>
        <begin position="63"/>
        <end position="97"/>
    </location>
</feature>
<dbReference type="Pfam" id="PF01436">
    <property type="entry name" value="NHL"/>
    <property type="match status" value="2"/>
</dbReference>
<dbReference type="OrthoDB" id="9799230at2"/>
<feature type="transmembrane region" description="Helical" evidence="3">
    <location>
        <begin position="455"/>
        <end position="476"/>
    </location>
</feature>
<dbReference type="PANTHER" id="PTHR24104:SF25">
    <property type="entry name" value="PROTEIN LIN-41"/>
    <property type="match status" value="1"/>
</dbReference>
<name>A0A161PMJ2_9BACI</name>
<dbReference type="CDD" id="cd05819">
    <property type="entry name" value="NHL"/>
    <property type="match status" value="1"/>
</dbReference>
<dbReference type="GO" id="GO:0008270">
    <property type="term" value="F:zinc ion binding"/>
    <property type="evidence" value="ECO:0007669"/>
    <property type="project" value="UniProtKB-KW"/>
</dbReference>
<dbReference type="InterPro" id="IPR001258">
    <property type="entry name" value="NHL_repeat"/>
</dbReference>
<protein>
    <submittedName>
        <fullName evidence="4">Uncharacterized protein</fullName>
    </submittedName>
</protein>
<keyword evidence="5" id="KW-1185">Reference proteome</keyword>
<gene>
    <name evidence="4" type="ORF">AZF04_02800</name>
</gene>
<evidence type="ECO:0000256" key="1">
    <source>
        <dbReference type="ARBA" id="ARBA00022737"/>
    </source>
</evidence>
<dbReference type="InterPro" id="IPR050952">
    <property type="entry name" value="TRIM-NHL_E3_ligases"/>
</dbReference>
<dbReference type="SUPFAM" id="SSF101898">
    <property type="entry name" value="NHL repeat"/>
    <property type="match status" value="1"/>
</dbReference>
<dbReference type="STRING" id="519424.AZF04_02800"/>
<evidence type="ECO:0000256" key="3">
    <source>
        <dbReference type="SAM" id="Phobius"/>
    </source>
</evidence>
<keyword evidence="3" id="KW-1133">Transmembrane helix</keyword>
<proteinExistence type="predicted"/>
<dbReference type="EMBL" id="LTAO01000001">
    <property type="protein sequence ID" value="KYG35283.1"/>
    <property type="molecule type" value="Genomic_DNA"/>
</dbReference>
<dbReference type="Proteomes" id="UP000075806">
    <property type="component" value="Unassembled WGS sequence"/>
</dbReference>
<evidence type="ECO:0000313" key="4">
    <source>
        <dbReference type="EMBL" id="KYG35283.1"/>
    </source>
</evidence>
<evidence type="ECO:0000256" key="2">
    <source>
        <dbReference type="PROSITE-ProRule" id="PRU00504"/>
    </source>
</evidence>
<dbReference type="InterPro" id="IPR011042">
    <property type="entry name" value="6-blade_b-propeller_TolB-like"/>
</dbReference>
<dbReference type="AlphaFoldDB" id="A0A161PMJ2"/>
<dbReference type="PROSITE" id="PS51125">
    <property type="entry name" value="NHL"/>
    <property type="match status" value="2"/>
</dbReference>
<keyword evidence="3" id="KW-0472">Membrane</keyword>
<feature type="repeat" description="NHL" evidence="2">
    <location>
        <begin position="101"/>
        <end position="143"/>
    </location>
</feature>
<keyword evidence="1" id="KW-0677">Repeat</keyword>
<dbReference type="Gene3D" id="2.120.10.30">
    <property type="entry name" value="TolB, C-terminal domain"/>
    <property type="match status" value="2"/>
</dbReference>
<organism evidence="4 5">
    <name type="scientific">Alkalihalobacillus trypoxylicola</name>
    <dbReference type="NCBI Taxonomy" id="519424"/>
    <lineage>
        <taxon>Bacteria</taxon>
        <taxon>Bacillati</taxon>
        <taxon>Bacillota</taxon>
        <taxon>Bacilli</taxon>
        <taxon>Bacillales</taxon>
        <taxon>Bacillaceae</taxon>
        <taxon>Alkalihalobacillus</taxon>
    </lineage>
</organism>
<dbReference type="PANTHER" id="PTHR24104">
    <property type="entry name" value="E3 UBIQUITIN-PROTEIN LIGASE NHLRC1-RELATED"/>
    <property type="match status" value="1"/>
</dbReference>
<dbReference type="RefSeq" id="WP_061947446.1">
    <property type="nucleotide sequence ID" value="NZ_LTAO01000001.1"/>
</dbReference>
<reference evidence="4" key="1">
    <citation type="submission" date="2016-02" db="EMBL/GenBank/DDBJ databases">
        <title>Genome sequence of Bacillus trypoxylicola KCTC 13244(T).</title>
        <authorList>
            <person name="Jeong H."/>
            <person name="Park S.-H."/>
            <person name="Choi S.-K."/>
        </authorList>
    </citation>
    <scope>NUCLEOTIDE SEQUENCE [LARGE SCALE GENOMIC DNA]</scope>
    <source>
        <strain evidence="4">KCTC 13244</strain>
    </source>
</reference>
<sequence>MRKEKWLLLILSTLLILVLFGFASPSVKAGVPYDSYTYNYWLDPVKSPHPFVPSQEWTGEDLGVGALNNPNDLFITNEGFIYIVDTDNHRVLIFDEHFEFQQELKEFNNGDSFNSPRGVFVTADNLIYVADTDHERIVVFNQNYDFERFISRPETHLITDTTSFRPTKLAIDEAGRIYTLAIGINSGIVEINPDGTFQGFMGATEVSVNPVTYLWRRYIATQEQKRRMELIIPTEYNNIYLDDEEFIYVTRGNISVSEYGTDVIRRLNPTGVNVLRDFGYGPPIGDYRARGEQQITRFNDITVTDFQVYSALDGNNGKIFSYDYDGNLLYVFGSNGNRFGNFRQAVALEQYQDKLLVLDSGKNSIITFEMTQYAKLVNEAISLHYEGLYNEVASKWEQVLKLNANSDLAYIGLGKAMIRNEEYKQAMHYLNLANDRENYTKAFTHYRRELIIENFATVMTILFVSLFIFITIRFFWKLKKKWMLGEESKI</sequence>
<comment type="caution">
    <text evidence="4">The sequence shown here is derived from an EMBL/GenBank/DDBJ whole genome shotgun (WGS) entry which is preliminary data.</text>
</comment>
<dbReference type="InterPro" id="IPR011990">
    <property type="entry name" value="TPR-like_helical_dom_sf"/>
</dbReference>
<accession>A0A161PMJ2</accession>
<evidence type="ECO:0000313" key="5">
    <source>
        <dbReference type="Proteomes" id="UP000075806"/>
    </source>
</evidence>
<keyword evidence="3" id="KW-0812">Transmembrane</keyword>